<dbReference type="Pfam" id="PF00583">
    <property type="entry name" value="Acetyltransf_1"/>
    <property type="match status" value="1"/>
</dbReference>
<sequence length="162" mass="18329">MAVKLKLTPEKGTEAEIAHAHTIHQQAQVVPWKLSTFEDCFTKPYYGVFAYENEQVIGYAIVLEVADEATLMDIAVDDAFRGQGVGRALVDYVLTASEQNGMIEMWLEVRESNLAAIKLYESSGFEHIETRKNYYTTKSYEANSSRTGKENAKIMKWSKAVY</sequence>
<name>A0A358E3W9_9ALTE</name>
<feature type="domain" description="N-acetyltransferase" evidence="5">
    <location>
        <begin position="7"/>
        <end position="147"/>
    </location>
</feature>
<evidence type="ECO:0000313" key="6">
    <source>
        <dbReference type="EMBL" id="HBU52913.1"/>
    </source>
</evidence>
<proteinExistence type="inferred from homology"/>
<evidence type="ECO:0000256" key="2">
    <source>
        <dbReference type="ARBA" id="ARBA00022490"/>
    </source>
</evidence>
<dbReference type="SUPFAM" id="SSF55729">
    <property type="entry name" value="Acyl-CoA N-acyltransferases (Nat)"/>
    <property type="match status" value="1"/>
</dbReference>
<dbReference type="CDD" id="cd04301">
    <property type="entry name" value="NAT_SF"/>
    <property type="match status" value="1"/>
</dbReference>
<dbReference type="GO" id="GO:0008080">
    <property type="term" value="F:N-acetyltransferase activity"/>
    <property type="evidence" value="ECO:0007669"/>
    <property type="project" value="InterPro"/>
</dbReference>
<dbReference type="InterPro" id="IPR006464">
    <property type="entry name" value="AcTrfase_RimI/Ard1"/>
</dbReference>
<dbReference type="AlphaFoldDB" id="A0A358E3W9"/>
<evidence type="ECO:0000256" key="1">
    <source>
        <dbReference type="ARBA" id="ARBA00005395"/>
    </source>
</evidence>
<dbReference type="PROSITE" id="PS51186">
    <property type="entry name" value="GNAT"/>
    <property type="match status" value="1"/>
</dbReference>
<dbReference type="PANTHER" id="PTHR43420">
    <property type="entry name" value="ACETYLTRANSFERASE"/>
    <property type="match status" value="1"/>
</dbReference>
<evidence type="ECO:0000256" key="3">
    <source>
        <dbReference type="ARBA" id="ARBA00022679"/>
    </source>
</evidence>
<evidence type="ECO:0000259" key="5">
    <source>
        <dbReference type="PROSITE" id="PS51186"/>
    </source>
</evidence>
<dbReference type="PANTHER" id="PTHR43420:SF44">
    <property type="entry name" value="ACETYLTRANSFERASE YPEA"/>
    <property type="match status" value="1"/>
</dbReference>
<dbReference type="InterPro" id="IPR016181">
    <property type="entry name" value="Acyl_CoA_acyltransferase"/>
</dbReference>
<gene>
    <name evidence="6" type="primary">rimI</name>
    <name evidence="6" type="ORF">DEB45_16800</name>
</gene>
<evidence type="ECO:0000256" key="4">
    <source>
        <dbReference type="ARBA" id="ARBA00023315"/>
    </source>
</evidence>
<accession>A0A358E3W9</accession>
<keyword evidence="4" id="KW-0012">Acyltransferase</keyword>
<comment type="similarity">
    <text evidence="1">Belongs to the acetyltransferase family. RimI subfamily.</text>
</comment>
<dbReference type="InterPro" id="IPR050680">
    <property type="entry name" value="YpeA/RimI_acetyltransf"/>
</dbReference>
<dbReference type="Proteomes" id="UP000264779">
    <property type="component" value="Unassembled WGS sequence"/>
</dbReference>
<keyword evidence="2" id="KW-0963">Cytoplasm</keyword>
<dbReference type="NCBIfam" id="TIGR01575">
    <property type="entry name" value="rimI"/>
    <property type="match status" value="1"/>
</dbReference>
<protein>
    <submittedName>
        <fullName evidence="6">Ribosomal-protein-alanine N-acetyltransferase</fullName>
    </submittedName>
</protein>
<dbReference type="InterPro" id="IPR000182">
    <property type="entry name" value="GNAT_dom"/>
</dbReference>
<evidence type="ECO:0000313" key="7">
    <source>
        <dbReference type="Proteomes" id="UP000264779"/>
    </source>
</evidence>
<keyword evidence="3 6" id="KW-0808">Transferase</keyword>
<dbReference type="Gene3D" id="3.40.630.30">
    <property type="match status" value="1"/>
</dbReference>
<dbReference type="EMBL" id="DONK01000264">
    <property type="protein sequence ID" value="HBU52913.1"/>
    <property type="molecule type" value="Genomic_DNA"/>
</dbReference>
<organism evidence="6 7">
    <name type="scientific">Alteromonas australica</name>
    <dbReference type="NCBI Taxonomy" id="589873"/>
    <lineage>
        <taxon>Bacteria</taxon>
        <taxon>Pseudomonadati</taxon>
        <taxon>Pseudomonadota</taxon>
        <taxon>Gammaproteobacteria</taxon>
        <taxon>Alteromonadales</taxon>
        <taxon>Alteromonadaceae</taxon>
        <taxon>Alteromonas/Salinimonas group</taxon>
        <taxon>Alteromonas</taxon>
    </lineage>
</organism>
<reference evidence="6 7" key="1">
    <citation type="journal article" date="2018" name="Nat. Biotechnol.">
        <title>A standardized bacterial taxonomy based on genome phylogeny substantially revises the tree of life.</title>
        <authorList>
            <person name="Parks D.H."/>
            <person name="Chuvochina M."/>
            <person name="Waite D.W."/>
            <person name="Rinke C."/>
            <person name="Skarshewski A."/>
            <person name="Chaumeil P.A."/>
            <person name="Hugenholtz P."/>
        </authorList>
    </citation>
    <scope>NUCLEOTIDE SEQUENCE [LARGE SCALE GENOMIC DNA]</scope>
    <source>
        <strain evidence="6">UBA11621</strain>
    </source>
</reference>
<comment type="caution">
    <text evidence="6">The sequence shown here is derived from an EMBL/GenBank/DDBJ whole genome shotgun (WGS) entry which is preliminary data.</text>
</comment>